<gene>
    <name evidence="4" type="ORF">MELLADRAFT_103088</name>
</gene>
<reference evidence="5" key="1">
    <citation type="journal article" date="2011" name="Proc. Natl. Acad. Sci. U.S.A.">
        <title>Obligate biotrophy features unraveled by the genomic analysis of rust fungi.</title>
        <authorList>
            <person name="Duplessis S."/>
            <person name="Cuomo C.A."/>
            <person name="Lin Y.-C."/>
            <person name="Aerts A."/>
            <person name="Tisserant E."/>
            <person name="Veneault-Fourrey C."/>
            <person name="Joly D.L."/>
            <person name="Hacquard S."/>
            <person name="Amselem J."/>
            <person name="Cantarel B.L."/>
            <person name="Chiu R."/>
            <person name="Coutinho P.M."/>
            <person name="Feau N."/>
            <person name="Field M."/>
            <person name="Frey P."/>
            <person name="Gelhaye E."/>
            <person name="Goldberg J."/>
            <person name="Grabherr M.G."/>
            <person name="Kodira C.D."/>
            <person name="Kohler A."/>
            <person name="Kuees U."/>
            <person name="Lindquist E.A."/>
            <person name="Lucas S.M."/>
            <person name="Mago R."/>
            <person name="Mauceli E."/>
            <person name="Morin E."/>
            <person name="Murat C."/>
            <person name="Pangilinan J.L."/>
            <person name="Park R."/>
            <person name="Pearson M."/>
            <person name="Quesneville H."/>
            <person name="Rouhier N."/>
            <person name="Sakthikumar S."/>
            <person name="Salamov A.A."/>
            <person name="Schmutz J."/>
            <person name="Selles B."/>
            <person name="Shapiro H."/>
            <person name="Tanguay P."/>
            <person name="Tuskan G.A."/>
            <person name="Henrissat B."/>
            <person name="Van de Peer Y."/>
            <person name="Rouze P."/>
            <person name="Ellis J.G."/>
            <person name="Dodds P.N."/>
            <person name="Schein J.E."/>
            <person name="Zhong S."/>
            <person name="Hamelin R.C."/>
            <person name="Grigoriev I.V."/>
            <person name="Szabo L.J."/>
            <person name="Martin F."/>
        </authorList>
    </citation>
    <scope>NUCLEOTIDE SEQUENCE [LARGE SCALE GENOMIC DNA]</scope>
    <source>
        <strain evidence="5">98AG31 / pathotype 3-4-7</strain>
    </source>
</reference>
<protein>
    <recommendedName>
        <fullName evidence="3">Thioredoxin domain-containing protein</fullName>
    </recommendedName>
</protein>
<dbReference type="SUPFAM" id="SSF52833">
    <property type="entry name" value="Thioredoxin-like"/>
    <property type="match status" value="1"/>
</dbReference>
<dbReference type="InterPro" id="IPR017937">
    <property type="entry name" value="Thioredoxin_CS"/>
</dbReference>
<accession>F4RAI4</accession>
<dbReference type="FunCoup" id="F4RAI4">
    <property type="interactions" value="609"/>
</dbReference>
<dbReference type="eggNOG" id="KOG0907">
    <property type="taxonomic scope" value="Eukaryota"/>
</dbReference>
<feature type="transmembrane region" description="Helical" evidence="2">
    <location>
        <begin position="156"/>
        <end position="173"/>
    </location>
</feature>
<dbReference type="PROSITE" id="PS51352">
    <property type="entry name" value="THIOREDOXIN_2"/>
    <property type="match status" value="1"/>
</dbReference>
<dbReference type="CDD" id="cd02947">
    <property type="entry name" value="TRX_family"/>
    <property type="match status" value="1"/>
</dbReference>
<organism evidence="5">
    <name type="scientific">Melampsora larici-populina (strain 98AG31 / pathotype 3-4-7)</name>
    <name type="common">Poplar leaf rust fungus</name>
    <dbReference type="NCBI Taxonomy" id="747676"/>
    <lineage>
        <taxon>Eukaryota</taxon>
        <taxon>Fungi</taxon>
        <taxon>Dikarya</taxon>
        <taxon>Basidiomycota</taxon>
        <taxon>Pucciniomycotina</taxon>
        <taxon>Pucciniomycetes</taxon>
        <taxon>Pucciniales</taxon>
        <taxon>Melampsoraceae</taxon>
        <taxon>Melampsora</taxon>
    </lineage>
</organism>
<evidence type="ECO:0000313" key="5">
    <source>
        <dbReference type="Proteomes" id="UP000001072"/>
    </source>
</evidence>
<dbReference type="GeneID" id="18921868"/>
<dbReference type="EMBL" id="GL883094">
    <property type="protein sequence ID" value="EGG10775.1"/>
    <property type="molecule type" value="Genomic_DNA"/>
</dbReference>
<name>F4RAI4_MELLP</name>
<keyword evidence="2" id="KW-1133">Transmembrane helix</keyword>
<dbReference type="Proteomes" id="UP000001072">
    <property type="component" value="Unassembled WGS sequence"/>
</dbReference>
<evidence type="ECO:0000313" key="4">
    <source>
        <dbReference type="EMBL" id="EGG10775.1"/>
    </source>
</evidence>
<keyword evidence="2" id="KW-0472">Membrane</keyword>
<dbReference type="InterPro" id="IPR013766">
    <property type="entry name" value="Thioredoxin_domain"/>
</dbReference>
<keyword evidence="5" id="KW-1185">Reference proteome</keyword>
<dbReference type="AlphaFoldDB" id="F4RAI4"/>
<dbReference type="PANTHER" id="PTHR46115">
    <property type="entry name" value="THIOREDOXIN-LIKE PROTEIN 1"/>
    <property type="match status" value="1"/>
</dbReference>
<dbReference type="InParanoid" id="F4RAI4"/>
<dbReference type="OrthoDB" id="10263751at2759"/>
<evidence type="ECO:0000259" key="3">
    <source>
        <dbReference type="PROSITE" id="PS51352"/>
    </source>
</evidence>
<keyword evidence="1" id="KW-1015">Disulfide bond</keyword>
<feature type="domain" description="Thioredoxin" evidence="3">
    <location>
        <begin position="1"/>
        <end position="113"/>
    </location>
</feature>
<dbReference type="HOGENOM" id="CLU_090389_1_1_1"/>
<dbReference type="KEGG" id="mlr:MELLADRAFT_103088"/>
<keyword evidence="2" id="KW-0812">Transmembrane</keyword>
<evidence type="ECO:0000256" key="1">
    <source>
        <dbReference type="ARBA" id="ARBA00023157"/>
    </source>
</evidence>
<evidence type="ECO:0000256" key="2">
    <source>
        <dbReference type="SAM" id="Phobius"/>
    </source>
</evidence>
<dbReference type="VEuPathDB" id="FungiDB:MELLADRAFT_103088"/>
<dbReference type="Pfam" id="PF00085">
    <property type="entry name" value="Thioredoxin"/>
    <property type="match status" value="1"/>
</dbReference>
<dbReference type="PRINTS" id="PR00421">
    <property type="entry name" value="THIOREDOXIN"/>
</dbReference>
<dbReference type="InterPro" id="IPR036249">
    <property type="entry name" value="Thioredoxin-like_sf"/>
</dbReference>
<dbReference type="PROSITE" id="PS00194">
    <property type="entry name" value="THIOREDOXIN_1"/>
    <property type="match status" value="1"/>
</dbReference>
<dbReference type="RefSeq" id="XP_007406244.1">
    <property type="nucleotide sequence ID" value="XM_007406182.1"/>
</dbReference>
<proteinExistence type="predicted"/>
<dbReference type="STRING" id="747676.F4RAI4"/>
<dbReference type="Gene3D" id="3.40.30.10">
    <property type="entry name" value="Glutaredoxin"/>
    <property type="match status" value="1"/>
</dbReference>
<sequence>MSPSTLKSNIIELKSLNQLNQIINSTTQLIIIDFHAKWCPPCHAIAPFYEDLSKTHSSLTFTKCDVDECKSISETYKITAMPTFIFIKNKQKVDEVRGANRSGIEATIKRYSNDSSNSHNWGKGNTLGTSTNVKPTSNFQPKLESNLNFLNRFSSHLKLGIGLFLVYLIMIYFQ</sequence>